<reference evidence="3" key="2">
    <citation type="submission" date="2020-06" db="EMBL/GenBank/DDBJ databases">
        <title>Helianthus annuus Genome sequencing and assembly Release 2.</title>
        <authorList>
            <person name="Gouzy J."/>
            <person name="Langlade N."/>
            <person name="Munos S."/>
        </authorList>
    </citation>
    <scope>NUCLEOTIDE SEQUENCE</scope>
    <source>
        <tissue evidence="3">Leaves</tissue>
    </source>
</reference>
<sequence length="420" mass="46436">MGQISTIWAEPEWYPTLKWNKEGARYPGHKDTNGDPPYLNLLQENLYHIREPKAPDNQGGSSGQGGSGSAPVTRTVDIILAQADVVVGSDKGKKTSSGGSKGSGSKFVIEDEGVHVSIEDEGVHAEGGEEGDDGDDEECPQASLKRKRTISSKSGPQLGLGDAGDMDSARALEKYVLEWSLVNKDRIVDALSAKMALFHIGTPAEHAHYWKMSGPELGNALMLNQTQSNSLVVETYKHWIESESNRCKLEREVASLKNEGNIRSKTKHELTSLCSQVDRLKEQVLEAKEVNKSSQASAAAAYEAQDKALQNLEALKLKFGDLEKKLSDAEKRHLAELKEMQMSYDQLLVDHHRLTNDKDELERARDRAIESHKATIDDAKGMLTRCDGEMVELYAQVSELMLTKQWFLTDGIARVVKLVH</sequence>
<feature type="region of interest" description="Disordered" evidence="2">
    <location>
        <begin position="89"/>
        <end position="164"/>
    </location>
</feature>
<feature type="compositionally biased region" description="Basic and acidic residues" evidence="2">
    <location>
        <begin position="108"/>
        <end position="127"/>
    </location>
</feature>
<protein>
    <submittedName>
        <fullName evidence="3">Uncharacterized protein</fullName>
    </submittedName>
</protein>
<keyword evidence="4" id="KW-1185">Reference proteome</keyword>
<feature type="region of interest" description="Disordered" evidence="2">
    <location>
        <begin position="51"/>
        <end position="71"/>
    </location>
</feature>
<name>A0A9K3ITJ7_HELAN</name>
<dbReference type="AlphaFoldDB" id="A0A9K3ITJ7"/>
<reference evidence="3" key="1">
    <citation type="journal article" date="2017" name="Nature">
        <title>The sunflower genome provides insights into oil metabolism, flowering and Asterid evolution.</title>
        <authorList>
            <person name="Badouin H."/>
            <person name="Gouzy J."/>
            <person name="Grassa C.J."/>
            <person name="Murat F."/>
            <person name="Staton S.E."/>
            <person name="Cottret L."/>
            <person name="Lelandais-Briere C."/>
            <person name="Owens G.L."/>
            <person name="Carrere S."/>
            <person name="Mayjonade B."/>
            <person name="Legrand L."/>
            <person name="Gill N."/>
            <person name="Kane N.C."/>
            <person name="Bowers J.E."/>
            <person name="Hubner S."/>
            <person name="Bellec A."/>
            <person name="Berard A."/>
            <person name="Berges H."/>
            <person name="Blanchet N."/>
            <person name="Boniface M.C."/>
            <person name="Brunel D."/>
            <person name="Catrice O."/>
            <person name="Chaidir N."/>
            <person name="Claudel C."/>
            <person name="Donnadieu C."/>
            <person name="Faraut T."/>
            <person name="Fievet G."/>
            <person name="Helmstetter N."/>
            <person name="King M."/>
            <person name="Knapp S.J."/>
            <person name="Lai Z."/>
            <person name="Le Paslier M.C."/>
            <person name="Lippi Y."/>
            <person name="Lorenzon L."/>
            <person name="Mandel J.R."/>
            <person name="Marage G."/>
            <person name="Marchand G."/>
            <person name="Marquand E."/>
            <person name="Bret-Mestries E."/>
            <person name="Morien E."/>
            <person name="Nambeesan S."/>
            <person name="Nguyen T."/>
            <person name="Pegot-Espagnet P."/>
            <person name="Pouilly N."/>
            <person name="Raftis F."/>
            <person name="Sallet E."/>
            <person name="Schiex T."/>
            <person name="Thomas J."/>
            <person name="Vandecasteele C."/>
            <person name="Vares D."/>
            <person name="Vear F."/>
            <person name="Vautrin S."/>
            <person name="Crespi M."/>
            <person name="Mangin B."/>
            <person name="Burke J.M."/>
            <person name="Salse J."/>
            <person name="Munos S."/>
            <person name="Vincourt P."/>
            <person name="Rieseberg L.H."/>
            <person name="Langlade N.B."/>
        </authorList>
    </citation>
    <scope>NUCLEOTIDE SEQUENCE</scope>
    <source>
        <tissue evidence="3">Leaves</tissue>
    </source>
</reference>
<proteinExistence type="predicted"/>
<evidence type="ECO:0000256" key="1">
    <source>
        <dbReference type="SAM" id="Coils"/>
    </source>
</evidence>
<evidence type="ECO:0000256" key="2">
    <source>
        <dbReference type="SAM" id="MobiDB-lite"/>
    </source>
</evidence>
<gene>
    <name evidence="3" type="ORF">HanXRQr2_Chr06g0259521</name>
</gene>
<keyword evidence="1" id="KW-0175">Coiled coil</keyword>
<evidence type="ECO:0000313" key="4">
    <source>
        <dbReference type="Proteomes" id="UP000215914"/>
    </source>
</evidence>
<dbReference type="EMBL" id="MNCJ02000321">
    <property type="protein sequence ID" value="KAF5802441.1"/>
    <property type="molecule type" value="Genomic_DNA"/>
</dbReference>
<accession>A0A9K3ITJ7</accession>
<organism evidence="3 4">
    <name type="scientific">Helianthus annuus</name>
    <name type="common">Common sunflower</name>
    <dbReference type="NCBI Taxonomy" id="4232"/>
    <lineage>
        <taxon>Eukaryota</taxon>
        <taxon>Viridiplantae</taxon>
        <taxon>Streptophyta</taxon>
        <taxon>Embryophyta</taxon>
        <taxon>Tracheophyta</taxon>
        <taxon>Spermatophyta</taxon>
        <taxon>Magnoliopsida</taxon>
        <taxon>eudicotyledons</taxon>
        <taxon>Gunneridae</taxon>
        <taxon>Pentapetalae</taxon>
        <taxon>asterids</taxon>
        <taxon>campanulids</taxon>
        <taxon>Asterales</taxon>
        <taxon>Asteraceae</taxon>
        <taxon>Asteroideae</taxon>
        <taxon>Heliantheae alliance</taxon>
        <taxon>Heliantheae</taxon>
        <taxon>Helianthus</taxon>
    </lineage>
</organism>
<dbReference type="Proteomes" id="UP000215914">
    <property type="component" value="Unassembled WGS sequence"/>
</dbReference>
<comment type="caution">
    <text evidence="3">The sequence shown here is derived from an EMBL/GenBank/DDBJ whole genome shotgun (WGS) entry which is preliminary data.</text>
</comment>
<dbReference type="Gramene" id="mRNA:HanXRQr2_Chr06g0259521">
    <property type="protein sequence ID" value="mRNA:HanXRQr2_Chr06g0259521"/>
    <property type="gene ID" value="HanXRQr2_Chr06g0259521"/>
</dbReference>
<feature type="compositionally biased region" description="Acidic residues" evidence="2">
    <location>
        <begin position="128"/>
        <end position="139"/>
    </location>
</feature>
<feature type="compositionally biased region" description="Low complexity" evidence="2">
    <location>
        <begin position="95"/>
        <end position="106"/>
    </location>
</feature>
<feature type="coiled-coil region" evidence="1">
    <location>
        <begin position="270"/>
        <end position="371"/>
    </location>
</feature>
<evidence type="ECO:0000313" key="3">
    <source>
        <dbReference type="EMBL" id="KAF5802441.1"/>
    </source>
</evidence>